<accession>A0ABR6GWX1</accession>
<comment type="caution">
    <text evidence="2">The sequence shown here is derived from an EMBL/GenBank/DDBJ whole genome shotgun (WGS) entry which is preliminary data.</text>
</comment>
<gene>
    <name evidence="2" type="ORF">FHS28_003977</name>
</gene>
<reference evidence="2 3" key="1">
    <citation type="submission" date="2020-08" db="EMBL/GenBank/DDBJ databases">
        <title>Genomic Encyclopedia of Type Strains, Phase III (KMG-III): the genomes of soil and plant-associated and newly described type strains.</title>
        <authorList>
            <person name="Whitman W."/>
        </authorList>
    </citation>
    <scope>NUCLEOTIDE SEQUENCE [LARGE SCALE GENOMIC DNA]</scope>
    <source>
        <strain evidence="2 3">CECT 7247</strain>
    </source>
</reference>
<feature type="region of interest" description="Disordered" evidence="1">
    <location>
        <begin position="478"/>
        <end position="497"/>
    </location>
</feature>
<dbReference type="Proteomes" id="UP000574369">
    <property type="component" value="Unassembled WGS sequence"/>
</dbReference>
<proteinExistence type="predicted"/>
<evidence type="ECO:0000313" key="3">
    <source>
        <dbReference type="Proteomes" id="UP000574369"/>
    </source>
</evidence>
<organism evidence="2 3">
    <name type="scientific">Roseateles terrae</name>
    <dbReference type="NCBI Taxonomy" id="431060"/>
    <lineage>
        <taxon>Bacteria</taxon>
        <taxon>Pseudomonadati</taxon>
        <taxon>Pseudomonadota</taxon>
        <taxon>Betaproteobacteria</taxon>
        <taxon>Burkholderiales</taxon>
        <taxon>Sphaerotilaceae</taxon>
        <taxon>Roseateles</taxon>
    </lineage>
</organism>
<name>A0ABR6GWX1_9BURK</name>
<evidence type="ECO:0000313" key="2">
    <source>
        <dbReference type="EMBL" id="MBB3196555.1"/>
    </source>
</evidence>
<dbReference type="RefSeq" id="WP_088453560.1">
    <property type="nucleotide sequence ID" value="NZ_JACHXO010000008.1"/>
</dbReference>
<dbReference type="EMBL" id="JACHXO010000008">
    <property type="protein sequence ID" value="MBB3196555.1"/>
    <property type="molecule type" value="Genomic_DNA"/>
</dbReference>
<sequence length="752" mass="82336">MPPTPADAAGAATQAPLSQREADRLEVHYRTFHDPLPANVQDLAPLVWDLFKVKHWPAGEARFQHLRDIAMTISRSPRLHLPGDEGFRRVAREVAPHMEALLDDDGLFLGRSPGVAAALKEFDQQWTAWLTQSHVESRPVTLIKSVPIHGPFSASTALVAGVTLGAWHPPAGTCLARSAPLTGAASQPLLTLRSEPGGIRMESAPQTQAQLTAADAQDSPSPLELHFFLLQDALDATVKGGGHLQEALDRFNLDAAPEFQLKVGPRLCAPATHAGLQATDRSAALSMAWFDYRLLAVPSELDRLVTSPAAQQRLELCRRLGRDITAREVNLTRKHHTGPMPQLRDWLVAGCAVQVCLEDTQLKQRRGQRFDFKVPVHEVYRRMSPLEQSLMSQVLCGLQAYLPGMRPAQDVMSPPLRHHAGMTYLSMEDGQPMACAVLRDDRHADAADIHDPAASSASGMHPDHQALLANLEAEPLRDWDDESPEGSPVGYSDLPVGRSDELTSRFAAHQIARDERLAQLRHEQSIDAAIHIHPRAPEPSAQRFEELRPTAAPPWLKALVEGEAPDAAMGATGATVDPALVLDRETQALFAPEFSTAVEQLLHDVRTPRRWTDFSADLAPRLLADLAAWPVGRTLDIHDAQTGALMFRFGEPMADRAPVRVTRSPRGDRYATVQGAEVLAIPHGGDAFYAAVLGSMAPQERLSLLKAAGCTESSAQWLGASVLKLREYLARHLDQHREDYRSSIVLHQFLAG</sequence>
<evidence type="ECO:0000256" key="1">
    <source>
        <dbReference type="SAM" id="MobiDB-lite"/>
    </source>
</evidence>
<protein>
    <submittedName>
        <fullName evidence="2">Uncharacterized protein</fullName>
    </submittedName>
</protein>
<keyword evidence="3" id="KW-1185">Reference proteome</keyword>